<keyword evidence="2" id="KW-1133">Transmembrane helix</keyword>
<evidence type="ECO:0000256" key="1">
    <source>
        <dbReference type="ARBA" id="ARBA00005801"/>
    </source>
</evidence>
<dbReference type="GO" id="GO:0004190">
    <property type="term" value="F:aspartic-type endopeptidase activity"/>
    <property type="evidence" value="ECO:0007669"/>
    <property type="project" value="InterPro"/>
</dbReference>
<keyword evidence="2" id="KW-0812">Transmembrane</keyword>
<dbReference type="PANTHER" id="PTHR30487:SF0">
    <property type="entry name" value="PREPILIN LEADER PEPTIDASE_N-METHYLTRANSFERASE-RELATED"/>
    <property type="match status" value="1"/>
</dbReference>
<sequence length="193" mass="20584">MTPNLMGLLALAPLLVLLVLIALQDIRSHRIPNKMVLIGLILGLCLNGLLPKGLGFNSVAPGALGWLDALQGIGLGLLIFLPLYWLRVMAAGDVKLMAMVGAFLGSDDVLGALLATFIAGGVMGLVIVVRSRQVAQLLQNMKFMLLGGMVNMNAGQLPIMSDLPMSVGKLPYAVAIAMGTLCYLVWQRIQYMQ</sequence>
<name>A0A1J5TMN7_9ZZZZ</name>
<dbReference type="Gene3D" id="1.20.120.1220">
    <property type="match status" value="1"/>
</dbReference>
<feature type="transmembrane region" description="Helical" evidence="2">
    <location>
        <begin position="63"/>
        <end position="86"/>
    </location>
</feature>
<dbReference type="GO" id="GO:0006465">
    <property type="term" value="P:signal peptide processing"/>
    <property type="evidence" value="ECO:0007669"/>
    <property type="project" value="TreeGrafter"/>
</dbReference>
<reference evidence="4" key="1">
    <citation type="submission" date="2016-10" db="EMBL/GenBank/DDBJ databases">
        <title>Sequence of Gallionella enrichment culture.</title>
        <authorList>
            <person name="Poehlein A."/>
            <person name="Muehling M."/>
            <person name="Daniel R."/>
        </authorList>
    </citation>
    <scope>NUCLEOTIDE SEQUENCE</scope>
</reference>
<dbReference type="PANTHER" id="PTHR30487">
    <property type="entry name" value="TYPE 4 PREPILIN-LIKE PROTEINS LEADER PEPTIDE-PROCESSING ENZYME"/>
    <property type="match status" value="1"/>
</dbReference>
<dbReference type="AlphaFoldDB" id="A0A1J5TMN7"/>
<accession>A0A1J5TMN7</accession>
<feature type="transmembrane region" description="Helical" evidence="2">
    <location>
        <begin position="170"/>
        <end position="186"/>
    </location>
</feature>
<gene>
    <name evidence="4" type="ORF">GALL_18070</name>
</gene>
<proteinExistence type="inferred from homology"/>
<feature type="transmembrane region" description="Helical" evidence="2">
    <location>
        <begin position="109"/>
        <end position="129"/>
    </location>
</feature>
<organism evidence="4">
    <name type="scientific">mine drainage metagenome</name>
    <dbReference type="NCBI Taxonomy" id="410659"/>
    <lineage>
        <taxon>unclassified sequences</taxon>
        <taxon>metagenomes</taxon>
        <taxon>ecological metagenomes</taxon>
    </lineage>
</organism>
<comment type="similarity">
    <text evidence="1">Belongs to the peptidase A24 family.</text>
</comment>
<comment type="caution">
    <text evidence="4">The sequence shown here is derived from an EMBL/GenBank/DDBJ whole genome shotgun (WGS) entry which is preliminary data.</text>
</comment>
<evidence type="ECO:0000259" key="3">
    <source>
        <dbReference type="Pfam" id="PF01478"/>
    </source>
</evidence>
<dbReference type="InterPro" id="IPR050882">
    <property type="entry name" value="Prepilin_peptidase/N-MTase"/>
</dbReference>
<evidence type="ECO:0000313" key="4">
    <source>
        <dbReference type="EMBL" id="OIR17589.1"/>
    </source>
</evidence>
<dbReference type="InterPro" id="IPR000045">
    <property type="entry name" value="Prepilin_IV_endopep_pep"/>
</dbReference>
<keyword evidence="2" id="KW-0472">Membrane</keyword>
<feature type="transmembrane region" description="Helical" evidence="2">
    <location>
        <begin position="34"/>
        <end position="51"/>
    </location>
</feature>
<dbReference type="Pfam" id="PF01478">
    <property type="entry name" value="Peptidase_A24"/>
    <property type="match status" value="1"/>
</dbReference>
<protein>
    <submittedName>
        <fullName evidence="4">Type IV leader peptidase family protein</fullName>
    </submittedName>
</protein>
<dbReference type="GO" id="GO:0005886">
    <property type="term" value="C:plasma membrane"/>
    <property type="evidence" value="ECO:0007669"/>
    <property type="project" value="TreeGrafter"/>
</dbReference>
<feature type="domain" description="Prepilin type IV endopeptidase peptidase" evidence="3">
    <location>
        <begin position="14"/>
        <end position="125"/>
    </location>
</feature>
<dbReference type="EMBL" id="MLJW01000004">
    <property type="protein sequence ID" value="OIR17589.1"/>
    <property type="molecule type" value="Genomic_DNA"/>
</dbReference>
<evidence type="ECO:0000256" key="2">
    <source>
        <dbReference type="SAM" id="Phobius"/>
    </source>
</evidence>